<keyword evidence="6" id="KW-0676">Redox-active center</keyword>
<dbReference type="RefSeq" id="WP_161343151.1">
    <property type="nucleotide sequence ID" value="NZ_BMGW01000002.1"/>
</dbReference>
<evidence type="ECO:0000259" key="8">
    <source>
        <dbReference type="PROSITE" id="PS51352"/>
    </source>
</evidence>
<dbReference type="PANTHER" id="PTHR13887">
    <property type="entry name" value="GLUTATHIONE S-TRANSFERASE KAPPA"/>
    <property type="match status" value="1"/>
</dbReference>
<dbReference type="PROSITE" id="PS51352">
    <property type="entry name" value="THIOREDOXIN_2"/>
    <property type="match status" value="1"/>
</dbReference>
<evidence type="ECO:0000313" key="9">
    <source>
        <dbReference type="EMBL" id="MZQ87982.1"/>
    </source>
</evidence>
<dbReference type="Pfam" id="PF18312">
    <property type="entry name" value="ScsC_N"/>
    <property type="match status" value="1"/>
</dbReference>
<dbReference type="Gene3D" id="3.40.30.10">
    <property type="entry name" value="Glutaredoxin"/>
    <property type="match status" value="1"/>
</dbReference>
<keyword evidence="3 7" id="KW-0732">Signal</keyword>
<evidence type="ECO:0000313" key="10">
    <source>
        <dbReference type="Proteomes" id="UP000477083"/>
    </source>
</evidence>
<dbReference type="SUPFAM" id="SSF52833">
    <property type="entry name" value="Thioredoxin-like"/>
    <property type="match status" value="1"/>
</dbReference>
<dbReference type="Proteomes" id="UP000477083">
    <property type="component" value="Unassembled WGS sequence"/>
</dbReference>
<evidence type="ECO:0000256" key="2">
    <source>
        <dbReference type="ARBA" id="ARBA00005791"/>
    </source>
</evidence>
<dbReference type="Pfam" id="PF13462">
    <property type="entry name" value="Thioredoxin_4"/>
    <property type="match status" value="1"/>
</dbReference>
<proteinExistence type="inferred from homology"/>
<evidence type="ECO:0000256" key="4">
    <source>
        <dbReference type="ARBA" id="ARBA00023002"/>
    </source>
</evidence>
<dbReference type="InterPro" id="IPR041205">
    <property type="entry name" value="ScsC_N"/>
</dbReference>
<dbReference type="InterPro" id="IPR036249">
    <property type="entry name" value="Thioredoxin-like_sf"/>
</dbReference>
<dbReference type="CDD" id="cd03023">
    <property type="entry name" value="DsbA_Com1_like"/>
    <property type="match status" value="1"/>
</dbReference>
<evidence type="ECO:0000256" key="1">
    <source>
        <dbReference type="ARBA" id="ARBA00003565"/>
    </source>
</evidence>
<dbReference type="AlphaFoldDB" id="A0A6L8VEH5"/>
<comment type="function">
    <text evidence="1">May be required for disulfide bond formation in some proteins.</text>
</comment>
<feature type="chain" id="PRO_5026696458" evidence="7">
    <location>
        <begin position="29"/>
        <end position="256"/>
    </location>
</feature>
<dbReference type="PANTHER" id="PTHR13887:SF14">
    <property type="entry name" value="DISULFIDE BOND FORMATION PROTEIN D"/>
    <property type="match status" value="1"/>
</dbReference>
<sequence length="256" mass="27305">MTRPAFAKSGAFALALTATLTLGTPALAFDITSMTQPESEAFGEAVRGYLMENPGVLMEVIAELEAQQAEAQATGDSAMVLSNAADIYEDGHSWVGGNPEGSLTVVEFIDYRCGYCRKAHSEVLELVETDGDIRYIVKEFPILGEESVIASQFAVAALQVAGPEAYEKVNHGLYTEFRGAMTAERLAAFATDLGLDGAAIAAGMDSPEVAEVLNENQLLAQRLQIEGTPTFVMGDQLLRGYVPLEGMRAMVADVRG</sequence>
<evidence type="ECO:0000256" key="7">
    <source>
        <dbReference type="SAM" id="SignalP"/>
    </source>
</evidence>
<dbReference type="EMBL" id="WWNR01000002">
    <property type="protein sequence ID" value="MZQ87982.1"/>
    <property type="molecule type" value="Genomic_DNA"/>
</dbReference>
<comment type="caution">
    <text evidence="9">The sequence shown here is derived from an EMBL/GenBank/DDBJ whole genome shotgun (WGS) entry which is preliminary data.</text>
</comment>
<protein>
    <submittedName>
        <fullName evidence="9">Thioredoxin domain-containing protein</fullName>
    </submittedName>
</protein>
<evidence type="ECO:0000256" key="3">
    <source>
        <dbReference type="ARBA" id="ARBA00022729"/>
    </source>
</evidence>
<accession>A0A6L8VEH5</accession>
<reference evidence="9 10" key="1">
    <citation type="submission" date="2020-01" db="EMBL/GenBank/DDBJ databases">
        <title>Frigidibacter albus SP32T (=CGMCC 1.13995T).</title>
        <authorList>
            <person name="Liao X."/>
        </authorList>
    </citation>
    <scope>NUCLEOTIDE SEQUENCE [LARGE SCALE GENOMIC DNA]</scope>
    <source>
        <strain evidence="9 10">SP32</strain>
    </source>
</reference>
<dbReference type="InterPro" id="IPR013766">
    <property type="entry name" value="Thioredoxin_domain"/>
</dbReference>
<gene>
    <name evidence="9" type="ORF">GS660_02575</name>
</gene>
<comment type="similarity">
    <text evidence="2">Belongs to the thioredoxin family. DsbA subfamily.</text>
</comment>
<keyword evidence="5" id="KW-1015">Disulfide bond</keyword>
<evidence type="ECO:0000256" key="5">
    <source>
        <dbReference type="ARBA" id="ARBA00023157"/>
    </source>
</evidence>
<evidence type="ECO:0000256" key="6">
    <source>
        <dbReference type="ARBA" id="ARBA00023284"/>
    </source>
</evidence>
<keyword evidence="4" id="KW-0560">Oxidoreductase</keyword>
<dbReference type="OrthoDB" id="9780147at2"/>
<name>A0A6L8VEH5_9RHOB</name>
<keyword evidence="10" id="KW-1185">Reference proteome</keyword>
<organism evidence="9 10">
    <name type="scientific">Frigidibacter albus</name>
    <dbReference type="NCBI Taxonomy" id="1465486"/>
    <lineage>
        <taxon>Bacteria</taxon>
        <taxon>Pseudomonadati</taxon>
        <taxon>Pseudomonadota</taxon>
        <taxon>Alphaproteobacteria</taxon>
        <taxon>Rhodobacterales</taxon>
        <taxon>Paracoccaceae</taxon>
        <taxon>Frigidibacter</taxon>
    </lineage>
</organism>
<dbReference type="GO" id="GO:0016491">
    <property type="term" value="F:oxidoreductase activity"/>
    <property type="evidence" value="ECO:0007669"/>
    <property type="project" value="UniProtKB-KW"/>
</dbReference>
<feature type="domain" description="Thioredoxin" evidence="8">
    <location>
        <begin position="72"/>
        <end position="256"/>
    </location>
</feature>
<dbReference type="InterPro" id="IPR012336">
    <property type="entry name" value="Thioredoxin-like_fold"/>
</dbReference>
<feature type="signal peptide" evidence="7">
    <location>
        <begin position="1"/>
        <end position="28"/>
    </location>
</feature>